<feature type="domain" description="Mab-21-like HhH/H2TH-like" evidence="2">
    <location>
        <begin position="283"/>
        <end position="365"/>
    </location>
</feature>
<dbReference type="PANTHER" id="PTHR10656:SF42">
    <property type="entry name" value="CYCLIC GMP-AMP SYNTHASE-LIKE PROTEIN-RELATED"/>
    <property type="match status" value="1"/>
</dbReference>
<sequence>MNDKHLSAILSSDLERLGVTLQTVKAKQKSGLLNESWMIINQFLMEPHDPATVCIFGSQSEGTATPGYNSDFDILYAKQLPDIFNKLEDWQIGRTLRMFRKPTTPPRHYYLQAFRFEEPQPVKEFEELEPEERHLYMRLKSGEIVLRSDNILISRMDVFGLLLQGNFEIHGPAIAIENHVKILNPHGPEMAAHLSEHEPFEQPMDNVIVYQVRDKMTEIEQFTSRPRPGHWPSQGMLDAAGVCYNFLVASGSSSSDEKCVEWRLSTNLIERILMLSLNQTQIKCNVVLKMINKSLFHHVTNSFSSFHCKTMLFFTIEQIEPQLWQENNLWLLVQLCLKTLMRWLKARFCPHFIIRDVNLFDGKLSCVNCKRLHRYVADMLTNNMRDIAFLHKDDRHIRSQNFLNFGKLMSANTKFFVTAMKEYITPRICINILIDKASVVFKFCKLGNVMQRIIARCMAKHMLFDIAHTSASMCIQAGIQISNQILACYRYSLSTDVASSRLKMASMLLSAGHIGAVIYVLEFVERTYNDTVQTLCQSFENINAECYNQTVMTSENTALCVTFWKEEAYCLPPVLVLQLWVALQEGWHNAREFDLILERLRAIQAVDARSLLYYLQYLTYGSLRSREQQVEALSKFVNFVLNPPYNIHHKHMTYILLGHCWEMEGDVEIAEMAYRESAALSHERNSALEHIRRIEELRNA</sequence>
<dbReference type="Gene3D" id="1.10.1410.40">
    <property type="match status" value="1"/>
</dbReference>
<evidence type="ECO:0000313" key="4">
    <source>
        <dbReference type="Proteomes" id="UP000828390"/>
    </source>
</evidence>
<dbReference type="AlphaFoldDB" id="A0A9D3Z329"/>
<dbReference type="InterPro" id="IPR046906">
    <property type="entry name" value="Mab-21_HhH/H2TH-like"/>
</dbReference>
<dbReference type="Pfam" id="PF20266">
    <property type="entry name" value="Mab-21_C"/>
    <property type="match status" value="1"/>
</dbReference>
<organism evidence="3 4">
    <name type="scientific">Dreissena polymorpha</name>
    <name type="common">Zebra mussel</name>
    <name type="synonym">Mytilus polymorpha</name>
    <dbReference type="NCBI Taxonomy" id="45954"/>
    <lineage>
        <taxon>Eukaryota</taxon>
        <taxon>Metazoa</taxon>
        <taxon>Spiralia</taxon>
        <taxon>Lophotrochozoa</taxon>
        <taxon>Mollusca</taxon>
        <taxon>Bivalvia</taxon>
        <taxon>Autobranchia</taxon>
        <taxon>Heteroconchia</taxon>
        <taxon>Euheterodonta</taxon>
        <taxon>Imparidentia</taxon>
        <taxon>Neoheterodontei</taxon>
        <taxon>Myida</taxon>
        <taxon>Dreissenoidea</taxon>
        <taxon>Dreissenidae</taxon>
        <taxon>Dreissena</taxon>
    </lineage>
</organism>
<comment type="caution">
    <text evidence="3">The sequence shown here is derived from an EMBL/GenBank/DDBJ whole genome shotgun (WGS) entry which is preliminary data.</text>
</comment>
<evidence type="ECO:0000313" key="3">
    <source>
        <dbReference type="EMBL" id="KAH3709319.1"/>
    </source>
</evidence>
<proteinExistence type="inferred from homology"/>
<keyword evidence="4" id="KW-1185">Reference proteome</keyword>
<comment type="similarity">
    <text evidence="1">Belongs to the mab-21 family.</text>
</comment>
<evidence type="ECO:0000256" key="1">
    <source>
        <dbReference type="ARBA" id="ARBA00008307"/>
    </source>
</evidence>
<reference evidence="3" key="2">
    <citation type="submission" date="2020-11" db="EMBL/GenBank/DDBJ databases">
        <authorList>
            <person name="McCartney M.A."/>
            <person name="Auch B."/>
            <person name="Kono T."/>
            <person name="Mallez S."/>
            <person name="Becker A."/>
            <person name="Gohl D.M."/>
            <person name="Silverstein K.A.T."/>
            <person name="Koren S."/>
            <person name="Bechman K.B."/>
            <person name="Herman A."/>
            <person name="Abrahante J.E."/>
            <person name="Garbe J."/>
        </authorList>
    </citation>
    <scope>NUCLEOTIDE SEQUENCE</scope>
    <source>
        <strain evidence="3">Duluth1</strain>
        <tissue evidence="3">Whole animal</tissue>
    </source>
</reference>
<reference evidence="3" key="1">
    <citation type="journal article" date="2019" name="bioRxiv">
        <title>The Genome of the Zebra Mussel, Dreissena polymorpha: A Resource for Invasive Species Research.</title>
        <authorList>
            <person name="McCartney M.A."/>
            <person name="Auch B."/>
            <person name="Kono T."/>
            <person name="Mallez S."/>
            <person name="Zhang Y."/>
            <person name="Obille A."/>
            <person name="Becker A."/>
            <person name="Abrahante J.E."/>
            <person name="Garbe J."/>
            <person name="Badalamenti J.P."/>
            <person name="Herman A."/>
            <person name="Mangelson H."/>
            <person name="Liachko I."/>
            <person name="Sullivan S."/>
            <person name="Sone E.D."/>
            <person name="Koren S."/>
            <person name="Silverstein K.A.T."/>
            <person name="Beckman K.B."/>
            <person name="Gohl D.M."/>
        </authorList>
    </citation>
    <scope>NUCLEOTIDE SEQUENCE</scope>
    <source>
        <strain evidence="3">Duluth1</strain>
        <tissue evidence="3">Whole animal</tissue>
    </source>
</reference>
<name>A0A9D3Z329_DREPO</name>
<protein>
    <recommendedName>
        <fullName evidence="2">Mab-21-like HhH/H2TH-like domain-containing protein</fullName>
    </recommendedName>
</protein>
<evidence type="ECO:0000259" key="2">
    <source>
        <dbReference type="Pfam" id="PF20266"/>
    </source>
</evidence>
<dbReference type="Proteomes" id="UP000828390">
    <property type="component" value="Unassembled WGS sequence"/>
</dbReference>
<accession>A0A9D3Z329</accession>
<dbReference type="PANTHER" id="PTHR10656">
    <property type="entry name" value="CELL FATE DETERMINING PROTEIN MAB21-RELATED"/>
    <property type="match status" value="1"/>
</dbReference>
<dbReference type="EMBL" id="JAIWYP010000014">
    <property type="protein sequence ID" value="KAH3709319.1"/>
    <property type="molecule type" value="Genomic_DNA"/>
</dbReference>
<gene>
    <name evidence="3" type="ORF">DPMN_068781</name>
</gene>